<dbReference type="InterPro" id="IPR035906">
    <property type="entry name" value="MetI-like_sf"/>
</dbReference>
<sequence length="253" mass="28228">MKKTTNFIKQYWITAVLFVVLAALYTHATNVGALDPVLFPTVEKIGNAITGNIDLLAPNFVSSMAILIPSLIIGCLVALGLGIPMGLYGRFRKTIYPLIYAISVIPAILLSPFALHMMPSFFSASIFLIVYGSIWATLFSTVNGIMTIDKRYFDNADTLKLTGFKRLIHVILPAAMPSIMSGMVTSLRGAFLMLCFAEMYGSQYGMGYFVKRNADMGLFDNMWAGFIFMTIVLVIIMQLFEQFKNYVLRWTID</sequence>
<feature type="transmembrane region" description="Helical" evidence="7">
    <location>
        <begin position="95"/>
        <end position="115"/>
    </location>
</feature>
<keyword evidence="4 7" id="KW-0812">Transmembrane</keyword>
<evidence type="ECO:0000256" key="7">
    <source>
        <dbReference type="RuleBase" id="RU363032"/>
    </source>
</evidence>
<dbReference type="eggNOG" id="COG0600">
    <property type="taxonomic scope" value="Bacteria"/>
</dbReference>
<dbReference type="AlphaFoldDB" id="C7N3J5"/>
<comment type="similarity">
    <text evidence="7">Belongs to the binding-protein-dependent transport system permease family.</text>
</comment>
<dbReference type="GO" id="GO:0055085">
    <property type="term" value="P:transmembrane transport"/>
    <property type="evidence" value="ECO:0007669"/>
    <property type="project" value="InterPro"/>
</dbReference>
<evidence type="ECO:0000256" key="5">
    <source>
        <dbReference type="ARBA" id="ARBA00022989"/>
    </source>
</evidence>
<evidence type="ECO:0000313" key="10">
    <source>
        <dbReference type="Proteomes" id="UP000002026"/>
    </source>
</evidence>
<keyword evidence="10" id="KW-1185">Reference proteome</keyword>
<dbReference type="HOGENOM" id="CLU_046113_0_0_11"/>
<dbReference type="EMBL" id="CP001684">
    <property type="protein sequence ID" value="ACV23718.1"/>
    <property type="molecule type" value="Genomic_DNA"/>
</dbReference>
<dbReference type="STRING" id="471855.Shel_27200"/>
<feature type="transmembrane region" description="Helical" evidence="7">
    <location>
        <begin position="190"/>
        <end position="210"/>
    </location>
</feature>
<organism evidence="9 10">
    <name type="scientific">Slackia heliotrinireducens (strain ATCC 29202 / DSM 20476 / NCTC 11029 / RHS 1)</name>
    <name type="common">Peptococcus heliotrinreducens</name>
    <dbReference type="NCBI Taxonomy" id="471855"/>
    <lineage>
        <taxon>Bacteria</taxon>
        <taxon>Bacillati</taxon>
        <taxon>Actinomycetota</taxon>
        <taxon>Coriobacteriia</taxon>
        <taxon>Eggerthellales</taxon>
        <taxon>Eggerthellaceae</taxon>
        <taxon>Slackia</taxon>
    </lineage>
</organism>
<dbReference type="PROSITE" id="PS50928">
    <property type="entry name" value="ABC_TM1"/>
    <property type="match status" value="1"/>
</dbReference>
<dbReference type="Gene3D" id="1.10.3720.10">
    <property type="entry name" value="MetI-like"/>
    <property type="match status" value="1"/>
</dbReference>
<dbReference type="Proteomes" id="UP000002026">
    <property type="component" value="Chromosome"/>
</dbReference>
<dbReference type="Pfam" id="PF00528">
    <property type="entry name" value="BPD_transp_1"/>
    <property type="match status" value="1"/>
</dbReference>
<evidence type="ECO:0000259" key="8">
    <source>
        <dbReference type="PROSITE" id="PS50928"/>
    </source>
</evidence>
<comment type="subcellular location">
    <subcellularLocation>
        <location evidence="1 7">Cell membrane</location>
        <topology evidence="1 7">Multi-pass membrane protein</topology>
    </subcellularLocation>
</comment>
<dbReference type="CDD" id="cd06261">
    <property type="entry name" value="TM_PBP2"/>
    <property type="match status" value="1"/>
</dbReference>
<feature type="transmembrane region" description="Helical" evidence="7">
    <location>
        <begin position="167"/>
        <end position="184"/>
    </location>
</feature>
<dbReference type="PANTHER" id="PTHR30151:SF0">
    <property type="entry name" value="ABC TRANSPORTER PERMEASE PROTEIN MJ0413-RELATED"/>
    <property type="match status" value="1"/>
</dbReference>
<evidence type="ECO:0000256" key="3">
    <source>
        <dbReference type="ARBA" id="ARBA00022475"/>
    </source>
</evidence>
<gene>
    <name evidence="9" type="ordered locus">Shel_27200</name>
</gene>
<accession>C7N3J5</accession>
<dbReference type="GO" id="GO:0005886">
    <property type="term" value="C:plasma membrane"/>
    <property type="evidence" value="ECO:0007669"/>
    <property type="project" value="UniProtKB-SubCell"/>
</dbReference>
<evidence type="ECO:0000313" key="9">
    <source>
        <dbReference type="EMBL" id="ACV23718.1"/>
    </source>
</evidence>
<dbReference type="InterPro" id="IPR000515">
    <property type="entry name" value="MetI-like"/>
</dbReference>
<proteinExistence type="inferred from homology"/>
<dbReference type="SUPFAM" id="SSF161098">
    <property type="entry name" value="MetI-like"/>
    <property type="match status" value="1"/>
</dbReference>
<dbReference type="RefSeq" id="WP_012799814.1">
    <property type="nucleotide sequence ID" value="NC_013165.1"/>
</dbReference>
<evidence type="ECO:0000256" key="4">
    <source>
        <dbReference type="ARBA" id="ARBA00022692"/>
    </source>
</evidence>
<keyword evidence="5 7" id="KW-1133">Transmembrane helix</keyword>
<keyword evidence="2 7" id="KW-0813">Transport</keyword>
<dbReference type="PANTHER" id="PTHR30151">
    <property type="entry name" value="ALKANE SULFONATE ABC TRANSPORTER-RELATED, MEMBRANE SUBUNIT"/>
    <property type="match status" value="1"/>
</dbReference>
<keyword evidence="3" id="KW-1003">Cell membrane</keyword>
<evidence type="ECO:0000256" key="2">
    <source>
        <dbReference type="ARBA" id="ARBA00022448"/>
    </source>
</evidence>
<name>C7N3J5_SLAHD</name>
<reference evidence="9 10" key="1">
    <citation type="journal article" date="2009" name="Stand. Genomic Sci.">
        <title>Complete genome sequence of Slackia heliotrinireducens type strain (RHS 1).</title>
        <authorList>
            <person name="Pukall R."/>
            <person name="Lapidus A."/>
            <person name="Nolan M."/>
            <person name="Copeland A."/>
            <person name="Glavina Del Rio T."/>
            <person name="Lucas S."/>
            <person name="Chen F."/>
            <person name="Tice H."/>
            <person name="Cheng J.F."/>
            <person name="Chertkov O."/>
            <person name="Bruce D."/>
            <person name="Goodwin L."/>
            <person name="Kuske C."/>
            <person name="Brettin T."/>
            <person name="Detter J.C."/>
            <person name="Han C."/>
            <person name="Pitluck S."/>
            <person name="Pati A."/>
            <person name="Mavrommatis K."/>
            <person name="Ivanova N."/>
            <person name="Ovchinnikova G."/>
            <person name="Chen A."/>
            <person name="Palaniappan K."/>
            <person name="Schneider S."/>
            <person name="Rohde M."/>
            <person name="Chain P."/>
            <person name="D'haeseleer P."/>
            <person name="Goker M."/>
            <person name="Bristow J."/>
            <person name="Eisen J.A."/>
            <person name="Markowitz V."/>
            <person name="Kyrpides N.C."/>
            <person name="Klenk H.P."/>
            <person name="Hugenholtz P."/>
        </authorList>
    </citation>
    <scope>NUCLEOTIDE SEQUENCE [LARGE SCALE GENOMIC DNA]</scope>
    <source>
        <strain evidence="10">ATCC 29202 / DSM 20476 / NCTC 11029 / RHS 1</strain>
    </source>
</reference>
<protein>
    <submittedName>
        <fullName evidence="9">ABC-type nitrate/sulfonate/bicarbonate transport system, permease component</fullName>
    </submittedName>
</protein>
<feature type="transmembrane region" description="Helical" evidence="7">
    <location>
        <begin position="60"/>
        <end position="83"/>
    </location>
</feature>
<feature type="transmembrane region" description="Helical" evidence="7">
    <location>
        <begin position="121"/>
        <end position="146"/>
    </location>
</feature>
<evidence type="ECO:0000256" key="6">
    <source>
        <dbReference type="ARBA" id="ARBA00023136"/>
    </source>
</evidence>
<evidence type="ECO:0000256" key="1">
    <source>
        <dbReference type="ARBA" id="ARBA00004651"/>
    </source>
</evidence>
<feature type="domain" description="ABC transmembrane type-1" evidence="8">
    <location>
        <begin position="60"/>
        <end position="240"/>
    </location>
</feature>
<dbReference type="KEGG" id="shi:Shel_27200"/>
<feature type="transmembrane region" description="Helical" evidence="7">
    <location>
        <begin position="222"/>
        <end position="240"/>
    </location>
</feature>
<keyword evidence="6 7" id="KW-0472">Membrane</keyword>